<proteinExistence type="predicted"/>
<evidence type="ECO:0000313" key="2">
    <source>
        <dbReference type="Proteomes" id="UP000281553"/>
    </source>
</evidence>
<protein>
    <submittedName>
        <fullName evidence="1">Uncharacterized protein</fullName>
    </submittedName>
</protein>
<dbReference type="Proteomes" id="UP000281553">
    <property type="component" value="Unassembled WGS sequence"/>
</dbReference>
<reference evidence="1 2" key="1">
    <citation type="submission" date="2018-11" db="EMBL/GenBank/DDBJ databases">
        <authorList>
            <consortium name="Pathogen Informatics"/>
        </authorList>
    </citation>
    <scope>NUCLEOTIDE SEQUENCE [LARGE SCALE GENOMIC DNA]</scope>
</reference>
<dbReference type="AlphaFoldDB" id="A0A3P6QQ47"/>
<gene>
    <name evidence="1" type="ORF">DILT_LOCUS1337</name>
</gene>
<sequence length="47" mass="5430">MMMMMMMMMMTRKMANTIARTTSVIKIMTIKMMVMGRGIGSGIFWIC</sequence>
<evidence type="ECO:0000313" key="1">
    <source>
        <dbReference type="EMBL" id="VDK42665.1"/>
    </source>
</evidence>
<dbReference type="EMBL" id="UYRU01008620">
    <property type="protein sequence ID" value="VDK42665.1"/>
    <property type="molecule type" value="Genomic_DNA"/>
</dbReference>
<accession>A0A3P6QQ47</accession>
<name>A0A3P6QQ47_DIBLA</name>
<keyword evidence="2" id="KW-1185">Reference proteome</keyword>
<organism evidence="1 2">
    <name type="scientific">Dibothriocephalus latus</name>
    <name type="common">Fish tapeworm</name>
    <name type="synonym">Diphyllobothrium latum</name>
    <dbReference type="NCBI Taxonomy" id="60516"/>
    <lineage>
        <taxon>Eukaryota</taxon>
        <taxon>Metazoa</taxon>
        <taxon>Spiralia</taxon>
        <taxon>Lophotrochozoa</taxon>
        <taxon>Platyhelminthes</taxon>
        <taxon>Cestoda</taxon>
        <taxon>Eucestoda</taxon>
        <taxon>Diphyllobothriidea</taxon>
        <taxon>Diphyllobothriidae</taxon>
        <taxon>Dibothriocephalus</taxon>
    </lineage>
</organism>